<dbReference type="GeneID" id="87912622"/>
<feature type="region of interest" description="Disordered" evidence="4">
    <location>
        <begin position="381"/>
        <end position="401"/>
    </location>
</feature>
<feature type="domain" description="Zn(2)-C6 fungal-type" evidence="5">
    <location>
        <begin position="11"/>
        <end position="43"/>
    </location>
</feature>
<dbReference type="InterPro" id="IPR050613">
    <property type="entry name" value="Sec_Metabolite_Reg"/>
</dbReference>
<gene>
    <name evidence="6" type="ORF">QC762_610370</name>
</gene>
<dbReference type="PROSITE" id="PS50048">
    <property type="entry name" value="ZN2_CY6_FUNGAL_2"/>
    <property type="match status" value="1"/>
</dbReference>
<feature type="compositionally biased region" description="Polar residues" evidence="4">
    <location>
        <begin position="153"/>
        <end position="166"/>
    </location>
</feature>
<dbReference type="Proteomes" id="UP001323405">
    <property type="component" value="Unassembled WGS sequence"/>
</dbReference>
<dbReference type="SMART" id="SM00066">
    <property type="entry name" value="GAL4"/>
    <property type="match status" value="1"/>
</dbReference>
<dbReference type="CDD" id="cd00067">
    <property type="entry name" value="GAL4"/>
    <property type="match status" value="1"/>
</dbReference>
<dbReference type="Gene3D" id="4.10.240.10">
    <property type="entry name" value="Zn(2)-C6 fungal-type DNA-binding domain"/>
    <property type="match status" value="1"/>
</dbReference>
<dbReference type="EMBL" id="JAFFHA010000008">
    <property type="protein sequence ID" value="KAK4652351.1"/>
    <property type="molecule type" value="Genomic_DNA"/>
</dbReference>
<dbReference type="InterPro" id="IPR001138">
    <property type="entry name" value="Zn2Cys6_DnaBD"/>
</dbReference>
<comment type="subcellular location">
    <subcellularLocation>
        <location evidence="1">Nucleus</location>
    </subcellularLocation>
</comment>
<name>A0ABR0G9H8_9PEZI</name>
<accession>A0ABR0G9H8</accession>
<evidence type="ECO:0000313" key="6">
    <source>
        <dbReference type="EMBL" id="KAK4652351.1"/>
    </source>
</evidence>
<dbReference type="SUPFAM" id="SSF57701">
    <property type="entry name" value="Zn2/Cys6 DNA-binding domain"/>
    <property type="match status" value="1"/>
</dbReference>
<proteinExistence type="predicted"/>
<comment type="caution">
    <text evidence="6">The sequence shown here is derived from an EMBL/GenBank/DDBJ whole genome shotgun (WGS) entry which is preliminary data.</text>
</comment>
<evidence type="ECO:0000256" key="2">
    <source>
        <dbReference type="ARBA" id="ARBA00022723"/>
    </source>
</evidence>
<dbReference type="Pfam" id="PF00172">
    <property type="entry name" value="Zn_clus"/>
    <property type="match status" value="1"/>
</dbReference>
<feature type="region of interest" description="Disordered" evidence="4">
    <location>
        <begin position="148"/>
        <end position="168"/>
    </location>
</feature>
<evidence type="ECO:0000256" key="4">
    <source>
        <dbReference type="SAM" id="MobiDB-lite"/>
    </source>
</evidence>
<organism evidence="6 7">
    <name type="scientific">Podospora pseudocomata</name>
    <dbReference type="NCBI Taxonomy" id="2093779"/>
    <lineage>
        <taxon>Eukaryota</taxon>
        <taxon>Fungi</taxon>
        <taxon>Dikarya</taxon>
        <taxon>Ascomycota</taxon>
        <taxon>Pezizomycotina</taxon>
        <taxon>Sordariomycetes</taxon>
        <taxon>Sordariomycetidae</taxon>
        <taxon>Sordariales</taxon>
        <taxon>Podosporaceae</taxon>
        <taxon>Podospora</taxon>
    </lineage>
</organism>
<reference evidence="6 7" key="1">
    <citation type="journal article" date="2023" name="bioRxiv">
        <title>High-quality genome assemblies of four members of thePodospora anserinaspecies complex.</title>
        <authorList>
            <person name="Ament-Velasquez S.L."/>
            <person name="Vogan A.A."/>
            <person name="Wallerman O."/>
            <person name="Hartmann F."/>
            <person name="Gautier V."/>
            <person name="Silar P."/>
            <person name="Giraud T."/>
            <person name="Johannesson H."/>
        </authorList>
    </citation>
    <scope>NUCLEOTIDE SEQUENCE [LARGE SCALE GENOMIC DNA]</scope>
    <source>
        <strain evidence="6 7">CBS 415.72m</strain>
    </source>
</reference>
<protein>
    <recommendedName>
        <fullName evidence="5">Zn(2)-C6 fungal-type domain-containing protein</fullName>
    </recommendedName>
</protein>
<evidence type="ECO:0000313" key="7">
    <source>
        <dbReference type="Proteomes" id="UP001323405"/>
    </source>
</evidence>
<evidence type="ECO:0000259" key="5">
    <source>
        <dbReference type="PROSITE" id="PS50048"/>
    </source>
</evidence>
<dbReference type="Pfam" id="PF04082">
    <property type="entry name" value="Fungal_trans"/>
    <property type="match status" value="1"/>
</dbReference>
<keyword evidence="3" id="KW-0539">Nucleus</keyword>
<keyword evidence="7" id="KW-1185">Reference proteome</keyword>
<dbReference type="RefSeq" id="XP_062741326.1">
    <property type="nucleotide sequence ID" value="XM_062892715.1"/>
</dbReference>
<dbReference type="PANTHER" id="PTHR31001:SF87">
    <property type="entry name" value="COL-21"/>
    <property type="match status" value="1"/>
</dbReference>
<dbReference type="InterPro" id="IPR036864">
    <property type="entry name" value="Zn2-C6_fun-type_DNA-bd_sf"/>
</dbReference>
<dbReference type="CDD" id="cd12148">
    <property type="entry name" value="fungal_TF_MHR"/>
    <property type="match status" value="1"/>
</dbReference>
<keyword evidence="2" id="KW-0479">Metal-binding</keyword>
<dbReference type="InterPro" id="IPR007219">
    <property type="entry name" value="XnlR_reg_dom"/>
</dbReference>
<sequence>MSSRKRRSIASCSNCYLRKQKCDRTKPVCTLCNRRGVPDDCVYYSNNDSHTSSPTAVESQPEEIIHNPRLSVAHVARPIDKPIPPGNAFGSGLERGPWSARHEWSIYVRSLTPPTPSSRPAPSLADSFGYFQYSNSNTLALIQKLGADHHDPSSTATTREPTLSPESTDDVHRILERIPDRQILDFLVQYFRTEVNWMDHLVHIPSFYPQYQAWFALEQITTVAEVDFAILVLRLCSYTLQFLPSPSYTLDKIRGVLLAQIRTCCDETADSLESISTQTDSRGSLVRTQSLAFYALQCQMEGKTRGFWEALSRAIRVGQDAGIHCDAVSHHKGIDRVEREMRRRTYCNLFVWDSLLSRQLDRIPFIPGRMEDANWPDIRLLQPPHRRDTEGEIPSGMEPTIAEAPDPFTERLLQAKLADFWRGAGVGQRADYDMSLREDLYEVFSREYIDRLPPPFALHNPDERWDDRFPKLRLQRKLLHMAIYDSILWNFRPLLLRKPSPLPAYKSVMLSCQKRKLAAAALCALEAVTQLHALLHGCHTRLASIVVTTFESAVVLVYLAGDQTFPEDCPPQHISPPDAFKSDPLQEGICKVSLTVTLQAIQGALKRLKMLAEVSSMADVAATTLIRLMNKVAVLATEREAPEQIHHAFSNRAARPMVLGTTRPHASSTTSLPTSHMSSISLPLATSAPGANNINPWLSETMSDMRSVDEYMSGMNEDIHATSGSGDISGTWPSFDPSQLYGPGVFGILEEA</sequence>
<evidence type="ECO:0000256" key="3">
    <source>
        <dbReference type="ARBA" id="ARBA00023242"/>
    </source>
</evidence>
<dbReference type="PANTHER" id="PTHR31001">
    <property type="entry name" value="UNCHARACTERIZED TRANSCRIPTIONAL REGULATORY PROTEIN"/>
    <property type="match status" value="1"/>
</dbReference>
<evidence type="ECO:0000256" key="1">
    <source>
        <dbReference type="ARBA" id="ARBA00004123"/>
    </source>
</evidence>